<keyword evidence="3 8" id="KW-0812">Transmembrane</keyword>
<protein>
    <recommendedName>
        <fullName evidence="9">GOLD domain-containing protein</fullName>
    </recommendedName>
</protein>
<name>A0A7S0ZJS7_9RHOD</name>
<evidence type="ECO:0000313" key="10">
    <source>
        <dbReference type="EMBL" id="CAD8824100.1"/>
    </source>
</evidence>
<gene>
    <name evidence="10" type="ORF">TOLI1172_LOCUS8499</name>
</gene>
<evidence type="ECO:0000259" key="9">
    <source>
        <dbReference type="SMART" id="SM01190"/>
    </source>
</evidence>
<accession>A0A7S0ZJS7</accession>
<evidence type="ECO:0000256" key="7">
    <source>
        <dbReference type="SAM" id="Coils"/>
    </source>
</evidence>
<evidence type="ECO:0000256" key="5">
    <source>
        <dbReference type="ARBA" id="ARBA00022989"/>
    </source>
</evidence>
<keyword evidence="7" id="KW-0175">Coiled coil</keyword>
<dbReference type="InterPro" id="IPR009038">
    <property type="entry name" value="GOLD_dom"/>
</dbReference>
<keyword evidence="4" id="KW-0732">Signal</keyword>
<sequence length="269" mass="30166">MEMRRSTLIGCFKALFCVFLLVLSRSHALSFYLFNGEQRCLLAMLPIHSTGIGEYSVSGSYGVMHVNLQVFRVVDEQVLFHQERITTGTFSFDVDEPPGSLASPSPRNVQVVEASALGLRHAPLTTSFDQDVKISLCVKGYRTGASASTAAKRFVSVELEGHLITNTKNSLREGERLDKVGEGLARIEDELAQLVIQIDRANSRANHLRELGERTKHRIVWTSILAFVVLIVTGLLQVLHLKKYFQKFTNPRRSSRNSGFSFKNRYAYA</sequence>
<keyword evidence="6 8" id="KW-0472">Membrane</keyword>
<comment type="subcellular location">
    <subcellularLocation>
        <location evidence="1">Membrane</location>
        <topology evidence="1">Single-pass type I membrane protein</topology>
    </subcellularLocation>
</comment>
<evidence type="ECO:0000256" key="3">
    <source>
        <dbReference type="ARBA" id="ARBA00022692"/>
    </source>
</evidence>
<feature type="domain" description="GOLD" evidence="9">
    <location>
        <begin position="28"/>
        <end position="246"/>
    </location>
</feature>
<dbReference type="PANTHER" id="PTHR22811">
    <property type="entry name" value="TRANSMEMBRANE EMP24 DOMAIN-CONTAINING PROTEIN"/>
    <property type="match status" value="1"/>
</dbReference>
<dbReference type="SMART" id="SM01190">
    <property type="entry name" value="EMP24_GP25L"/>
    <property type="match status" value="1"/>
</dbReference>
<dbReference type="InterPro" id="IPR015720">
    <property type="entry name" value="Emp24-like"/>
</dbReference>
<evidence type="ECO:0000256" key="6">
    <source>
        <dbReference type="ARBA" id="ARBA00023136"/>
    </source>
</evidence>
<keyword evidence="5 8" id="KW-1133">Transmembrane helix</keyword>
<proteinExistence type="inferred from homology"/>
<dbReference type="GO" id="GO:0016020">
    <property type="term" value="C:membrane"/>
    <property type="evidence" value="ECO:0007669"/>
    <property type="project" value="UniProtKB-SubCell"/>
</dbReference>
<evidence type="ECO:0000256" key="2">
    <source>
        <dbReference type="ARBA" id="ARBA00007104"/>
    </source>
</evidence>
<evidence type="ECO:0000256" key="8">
    <source>
        <dbReference type="SAM" id="Phobius"/>
    </source>
</evidence>
<evidence type="ECO:0000256" key="4">
    <source>
        <dbReference type="ARBA" id="ARBA00022729"/>
    </source>
</evidence>
<reference evidence="10" key="1">
    <citation type="submission" date="2021-01" db="EMBL/GenBank/DDBJ databases">
        <authorList>
            <person name="Corre E."/>
            <person name="Pelletier E."/>
            <person name="Niang G."/>
            <person name="Scheremetjew M."/>
            <person name="Finn R."/>
            <person name="Kale V."/>
            <person name="Holt S."/>
            <person name="Cochrane G."/>
            <person name="Meng A."/>
            <person name="Brown T."/>
            <person name="Cohen L."/>
        </authorList>
    </citation>
    <scope>NUCLEOTIDE SEQUENCE</scope>
    <source>
        <strain evidence="10">CCMP3278</strain>
    </source>
</reference>
<dbReference type="EMBL" id="HBFP01011751">
    <property type="protein sequence ID" value="CAD8824100.1"/>
    <property type="molecule type" value="Transcribed_RNA"/>
</dbReference>
<evidence type="ECO:0000256" key="1">
    <source>
        <dbReference type="ARBA" id="ARBA00004479"/>
    </source>
</evidence>
<organism evidence="10">
    <name type="scientific">Timspurckia oligopyrenoides</name>
    <dbReference type="NCBI Taxonomy" id="708627"/>
    <lineage>
        <taxon>Eukaryota</taxon>
        <taxon>Rhodophyta</taxon>
        <taxon>Bangiophyceae</taxon>
        <taxon>Porphyridiales</taxon>
        <taxon>Porphyridiaceae</taxon>
        <taxon>Timspurckia</taxon>
    </lineage>
</organism>
<dbReference type="Pfam" id="PF01105">
    <property type="entry name" value="EMP24_GP25L"/>
    <property type="match status" value="1"/>
</dbReference>
<feature type="transmembrane region" description="Helical" evidence="8">
    <location>
        <begin position="219"/>
        <end position="239"/>
    </location>
</feature>
<dbReference type="AlphaFoldDB" id="A0A7S0ZJS7"/>
<feature type="coiled-coil region" evidence="7">
    <location>
        <begin position="184"/>
        <end position="211"/>
    </location>
</feature>
<comment type="similarity">
    <text evidence="2">Belongs to the EMP24/GP25L family.</text>
</comment>